<dbReference type="Pfam" id="PF02171">
    <property type="entry name" value="Piwi"/>
    <property type="match status" value="1"/>
</dbReference>
<dbReference type="GO" id="GO:0003676">
    <property type="term" value="F:nucleic acid binding"/>
    <property type="evidence" value="ECO:0007669"/>
    <property type="project" value="InterPro"/>
</dbReference>
<dbReference type="InterPro" id="IPR012337">
    <property type="entry name" value="RNaseH-like_sf"/>
</dbReference>
<dbReference type="InterPro" id="IPR003165">
    <property type="entry name" value="Piwi"/>
</dbReference>
<organism evidence="4 5">
    <name type="scientific">Eragrostis curvula</name>
    <name type="common">weeping love grass</name>
    <dbReference type="NCBI Taxonomy" id="38414"/>
    <lineage>
        <taxon>Eukaryota</taxon>
        <taxon>Viridiplantae</taxon>
        <taxon>Streptophyta</taxon>
        <taxon>Embryophyta</taxon>
        <taxon>Tracheophyta</taxon>
        <taxon>Spermatophyta</taxon>
        <taxon>Magnoliopsida</taxon>
        <taxon>Liliopsida</taxon>
        <taxon>Poales</taxon>
        <taxon>Poaceae</taxon>
        <taxon>PACMAD clade</taxon>
        <taxon>Chloridoideae</taxon>
        <taxon>Eragrostideae</taxon>
        <taxon>Eragrostidinae</taxon>
        <taxon>Eragrostis</taxon>
    </lineage>
</organism>
<dbReference type="EMBL" id="RWGY01000005">
    <property type="protein sequence ID" value="TVU42019.1"/>
    <property type="molecule type" value="Genomic_DNA"/>
</dbReference>
<feature type="compositionally biased region" description="Basic and acidic residues" evidence="1">
    <location>
        <begin position="25"/>
        <end position="37"/>
    </location>
</feature>
<evidence type="ECO:0000313" key="5">
    <source>
        <dbReference type="Proteomes" id="UP000324897"/>
    </source>
</evidence>
<feature type="transmembrane region" description="Helical" evidence="2">
    <location>
        <begin position="241"/>
        <end position="260"/>
    </location>
</feature>
<reference evidence="4 5" key="1">
    <citation type="journal article" date="2019" name="Sci. Rep.">
        <title>A high-quality genome of Eragrostis curvula grass provides insights into Poaceae evolution and supports new strategies to enhance forage quality.</title>
        <authorList>
            <person name="Carballo J."/>
            <person name="Santos B.A.C.M."/>
            <person name="Zappacosta D."/>
            <person name="Garbus I."/>
            <person name="Selva J.P."/>
            <person name="Gallo C.A."/>
            <person name="Diaz A."/>
            <person name="Albertini E."/>
            <person name="Caccamo M."/>
            <person name="Echenique V."/>
        </authorList>
    </citation>
    <scope>NUCLEOTIDE SEQUENCE [LARGE SCALE GENOMIC DNA]</scope>
    <source>
        <strain evidence="5">cv. Victoria</strain>
        <tissue evidence="4">Leaf</tissue>
    </source>
</reference>
<feature type="non-terminal residue" evidence="4">
    <location>
        <position position="1"/>
    </location>
</feature>
<dbReference type="PANTHER" id="PTHR22891">
    <property type="entry name" value="EUKARYOTIC TRANSLATION INITIATION FACTOR 2C"/>
    <property type="match status" value="1"/>
</dbReference>
<feature type="region of interest" description="Disordered" evidence="1">
    <location>
        <begin position="116"/>
        <end position="150"/>
    </location>
</feature>
<dbReference type="InterPro" id="IPR036397">
    <property type="entry name" value="RNaseH_sf"/>
</dbReference>
<feature type="domain" description="Piwi" evidence="3">
    <location>
        <begin position="187"/>
        <end position="245"/>
    </location>
</feature>
<protein>
    <recommendedName>
        <fullName evidence="3">Piwi domain-containing protein</fullName>
    </recommendedName>
</protein>
<evidence type="ECO:0000256" key="2">
    <source>
        <dbReference type="SAM" id="Phobius"/>
    </source>
</evidence>
<gene>
    <name evidence="4" type="ORF">EJB05_08401</name>
</gene>
<feature type="compositionally biased region" description="Low complexity" evidence="1">
    <location>
        <begin position="125"/>
        <end position="142"/>
    </location>
</feature>
<feature type="region of interest" description="Disordered" evidence="1">
    <location>
        <begin position="61"/>
        <end position="101"/>
    </location>
</feature>
<evidence type="ECO:0000259" key="3">
    <source>
        <dbReference type="Pfam" id="PF02171"/>
    </source>
</evidence>
<name>A0A5J9W0U3_9POAL</name>
<feature type="transmembrane region" description="Helical" evidence="2">
    <location>
        <begin position="272"/>
        <end position="290"/>
    </location>
</feature>
<keyword evidence="2" id="KW-0812">Transmembrane</keyword>
<dbReference type="SUPFAM" id="SSF53098">
    <property type="entry name" value="Ribonuclease H-like"/>
    <property type="match status" value="1"/>
</dbReference>
<comment type="caution">
    <text evidence="4">The sequence shown here is derived from an EMBL/GenBank/DDBJ whole genome shotgun (WGS) entry which is preliminary data.</text>
</comment>
<dbReference type="Gene3D" id="3.30.420.10">
    <property type="entry name" value="Ribonuclease H-like superfamily/Ribonuclease H"/>
    <property type="match status" value="1"/>
</dbReference>
<evidence type="ECO:0000313" key="4">
    <source>
        <dbReference type="EMBL" id="TVU42019.1"/>
    </source>
</evidence>
<keyword evidence="2" id="KW-1133">Transmembrane helix</keyword>
<feature type="region of interest" description="Disordered" evidence="1">
    <location>
        <begin position="1"/>
        <end position="37"/>
    </location>
</feature>
<keyword evidence="5" id="KW-1185">Reference proteome</keyword>
<dbReference type="OrthoDB" id="1860322at2759"/>
<proteinExistence type="predicted"/>
<sequence length="312" mass="34112">LVRAVVPPEREAAAALQHAVPDAAGEGRREAEQPLRGLDQRALAERLLRQPRACEPVAPAAHHLVPLPPRSDLAPTPPRPATSAPIDTLLEPCDPASPMAGHDEATVVEQYFERHHHGNDKGKDSGASSNSTSGKSTTTAATPLRASVRDQSPKMQMIDSLFKPQGTEDDGLIRHANVFYSITFRACKFLETWCPKFTLIVAQKNRHTKFFLHGAPDNVPPGTVVDNGVCHSRNGDFYMCAHAGMTLYNISFMAFLLPVARSARNILKRMSLLLYSVGAYMLLVGMLHLSPMTIFCSGNNRVDQEMKVTGEE</sequence>
<dbReference type="AlphaFoldDB" id="A0A5J9W0U3"/>
<evidence type="ECO:0000256" key="1">
    <source>
        <dbReference type="SAM" id="MobiDB-lite"/>
    </source>
</evidence>
<accession>A0A5J9W0U3</accession>
<keyword evidence="2" id="KW-0472">Membrane</keyword>
<dbReference type="Proteomes" id="UP000324897">
    <property type="component" value="Unassembled WGS sequence"/>
</dbReference>